<keyword evidence="1 5" id="KW-0963">Cytoplasm</keyword>
<dbReference type="HAMAP" id="MF_03188">
    <property type="entry name" value="Methyltr_EFM4"/>
    <property type="match status" value="1"/>
</dbReference>
<dbReference type="PANTHER" id="PTHR12843:SF5">
    <property type="entry name" value="EEF1A LYSINE METHYLTRANSFERASE 2"/>
    <property type="match status" value="1"/>
</dbReference>
<dbReference type="Proteomes" id="UP000606786">
    <property type="component" value="Unassembled WGS sequence"/>
</dbReference>
<comment type="subcellular location">
    <subcellularLocation>
        <location evidence="5">Cytoplasm</location>
    </subcellularLocation>
</comment>
<dbReference type="GO" id="GO:0032259">
    <property type="term" value="P:methylation"/>
    <property type="evidence" value="ECO:0007669"/>
    <property type="project" value="UniProtKB-KW"/>
</dbReference>
<evidence type="ECO:0000256" key="1">
    <source>
        <dbReference type="ARBA" id="ARBA00022490"/>
    </source>
</evidence>
<keyword evidence="9" id="KW-1185">Reference proteome</keyword>
<comment type="similarity">
    <text evidence="5">Belongs to the class I-like SAM-binding methyltransferase superfamily. EFM4 family.</text>
</comment>
<dbReference type="EMBL" id="GAMC01003225">
    <property type="protein sequence ID" value="JAC03331.1"/>
    <property type="molecule type" value="mRNA"/>
</dbReference>
<comment type="function">
    <text evidence="5">S-adenosyl-L-methionine-dependent protein-lysine N-methyltransferase that methylates elongation factor 1-alpha.</text>
</comment>
<evidence type="ECO:0000256" key="3">
    <source>
        <dbReference type="ARBA" id="ARBA00022679"/>
    </source>
</evidence>
<dbReference type="EMBL" id="CAJHJT010000034">
    <property type="protein sequence ID" value="CAD7002857.1"/>
    <property type="molecule type" value="Genomic_DNA"/>
</dbReference>
<reference evidence="7" key="3">
    <citation type="submission" date="2020-11" db="EMBL/GenBank/DDBJ databases">
        <authorList>
            <person name="Whitehead M."/>
        </authorList>
    </citation>
    <scope>NUCLEOTIDE SEQUENCE</scope>
    <source>
        <strain evidence="7">EGII</strain>
    </source>
</reference>
<dbReference type="CDD" id="cd02440">
    <property type="entry name" value="AdoMet_MTases"/>
    <property type="match status" value="1"/>
</dbReference>
<evidence type="ECO:0000313" key="9">
    <source>
        <dbReference type="Proteomes" id="UP000606786"/>
    </source>
</evidence>
<keyword evidence="2 5" id="KW-0489">Methyltransferase</keyword>
<evidence type="ECO:0000313" key="7">
    <source>
        <dbReference type="EMBL" id="CAD7002857.1"/>
    </source>
</evidence>
<reference evidence="8" key="1">
    <citation type="submission" date="2013-07" db="EMBL/GenBank/DDBJ databases">
        <authorList>
            <person name="Geib S."/>
        </authorList>
    </citation>
    <scope>NUCLEOTIDE SEQUENCE</scope>
</reference>
<proteinExistence type="evidence at transcript level"/>
<dbReference type="InterPro" id="IPR029063">
    <property type="entry name" value="SAM-dependent_MTases_sf"/>
</dbReference>
<dbReference type="Gene3D" id="3.40.50.150">
    <property type="entry name" value="Vaccinia Virus protein VP39"/>
    <property type="match status" value="1"/>
</dbReference>
<accession>W8BQ09</accession>
<keyword evidence="3 5" id="KW-0808">Transferase</keyword>
<reference evidence="8" key="2">
    <citation type="journal article" date="2014" name="BMC Genomics">
        <title>A genomic perspective to assessing quality of mass-reared SIT flies used in Mediterranean fruit fly (Ceratitis capitata) eradication in California.</title>
        <authorList>
            <person name="Calla B."/>
            <person name="Hall B."/>
            <person name="Hou S."/>
            <person name="Geib S.M."/>
        </authorList>
    </citation>
    <scope>NUCLEOTIDE SEQUENCE</scope>
</reference>
<organism evidence="8">
    <name type="scientific">Ceratitis capitata</name>
    <name type="common">Mediterranean fruit fly</name>
    <name type="synonym">Tephritis capitata</name>
    <dbReference type="NCBI Taxonomy" id="7213"/>
    <lineage>
        <taxon>Eukaryota</taxon>
        <taxon>Metazoa</taxon>
        <taxon>Ecdysozoa</taxon>
        <taxon>Arthropoda</taxon>
        <taxon>Hexapoda</taxon>
        <taxon>Insecta</taxon>
        <taxon>Pterygota</taxon>
        <taxon>Neoptera</taxon>
        <taxon>Endopterygota</taxon>
        <taxon>Diptera</taxon>
        <taxon>Brachycera</taxon>
        <taxon>Muscomorpha</taxon>
        <taxon>Tephritoidea</taxon>
        <taxon>Tephritidae</taxon>
        <taxon>Ceratitis</taxon>
        <taxon>Ceratitis</taxon>
    </lineage>
</organism>
<feature type="domain" description="Methyltransferase" evidence="6">
    <location>
        <begin position="58"/>
        <end position="188"/>
    </location>
</feature>
<dbReference type="Pfam" id="PF13847">
    <property type="entry name" value="Methyltransf_31"/>
    <property type="match status" value="1"/>
</dbReference>
<dbReference type="InterPro" id="IPR026635">
    <property type="entry name" value="Efm4/METTL10"/>
</dbReference>
<dbReference type="InterPro" id="IPR025714">
    <property type="entry name" value="Methyltranfer_dom"/>
</dbReference>
<dbReference type="SUPFAM" id="SSF53335">
    <property type="entry name" value="S-adenosyl-L-methionine-dependent methyltransferases"/>
    <property type="match status" value="1"/>
</dbReference>
<evidence type="ECO:0000259" key="6">
    <source>
        <dbReference type="Pfam" id="PF13847"/>
    </source>
</evidence>
<evidence type="ECO:0000256" key="4">
    <source>
        <dbReference type="ARBA" id="ARBA00022691"/>
    </source>
</evidence>
<sequence length="220" mass="24784">MSIDELSGSELGTKTYWDRSYNEEIANYKNHGDVGTIWFDEDSQFRVINWILKQETISSDVSIIDMGCGNGMLLIELAREGFSNLLGVDYSENAIKLAKQIAKDQELNIRYQSADLLNTKLCQQQLGTFSIVHDKGTYDAISLCPENPKEKREAYLSTVNCLMNENSLFILTSCNWTEDELLISLADKFIKKCCIPTPTFKFGGKTGSVVTSMVFTKKII</sequence>
<dbReference type="OrthoDB" id="540004at2759"/>
<protein>
    <recommendedName>
        <fullName evidence="5">Protein-lysine N-methyltransferase CCAP1982_LOCUS11327</fullName>
        <ecNumber evidence="5">2.1.1.-</ecNumber>
    </recommendedName>
</protein>
<dbReference type="GO" id="GO:0005737">
    <property type="term" value="C:cytoplasm"/>
    <property type="evidence" value="ECO:0007669"/>
    <property type="project" value="UniProtKB-SubCell"/>
</dbReference>
<dbReference type="PANTHER" id="PTHR12843">
    <property type="entry name" value="PROTEIN-LYSINE N-METHYLTRANSFERASE METTL10"/>
    <property type="match status" value="1"/>
</dbReference>
<dbReference type="GO" id="GO:0016279">
    <property type="term" value="F:protein-lysine N-methyltransferase activity"/>
    <property type="evidence" value="ECO:0007669"/>
    <property type="project" value="UniProtKB-UniRule"/>
</dbReference>
<name>W8BQ09_CERCA</name>
<evidence type="ECO:0000256" key="2">
    <source>
        <dbReference type="ARBA" id="ARBA00022603"/>
    </source>
</evidence>
<evidence type="ECO:0000313" key="8">
    <source>
        <dbReference type="EMBL" id="JAC03331.1"/>
    </source>
</evidence>
<evidence type="ECO:0000256" key="5">
    <source>
        <dbReference type="HAMAP-Rule" id="MF_03188"/>
    </source>
</evidence>
<dbReference type="AlphaFoldDB" id="W8BQ09"/>
<dbReference type="EC" id="2.1.1.-" evidence="5"/>
<keyword evidence="4 5" id="KW-0949">S-adenosyl-L-methionine</keyword>
<gene>
    <name evidence="8" type="primary">MET10</name>
    <name evidence="7" type="ORF">CCAP1982_LOCUS11327</name>
</gene>